<dbReference type="OrthoDB" id="1276780at2759"/>
<accession>A0A9J5YIC3</accession>
<dbReference type="EMBL" id="JACXVP010000006">
    <property type="protein sequence ID" value="KAG5599551.1"/>
    <property type="molecule type" value="Genomic_DNA"/>
</dbReference>
<name>A0A9J5YIC3_SOLCO</name>
<proteinExistence type="predicted"/>
<protein>
    <recommendedName>
        <fullName evidence="3">Reverse transcriptase zinc-binding domain-containing protein</fullName>
    </recommendedName>
</protein>
<organism evidence="1 2">
    <name type="scientific">Solanum commersonii</name>
    <name type="common">Commerson's wild potato</name>
    <name type="synonym">Commerson's nightshade</name>
    <dbReference type="NCBI Taxonomy" id="4109"/>
    <lineage>
        <taxon>Eukaryota</taxon>
        <taxon>Viridiplantae</taxon>
        <taxon>Streptophyta</taxon>
        <taxon>Embryophyta</taxon>
        <taxon>Tracheophyta</taxon>
        <taxon>Spermatophyta</taxon>
        <taxon>Magnoliopsida</taxon>
        <taxon>eudicotyledons</taxon>
        <taxon>Gunneridae</taxon>
        <taxon>Pentapetalae</taxon>
        <taxon>asterids</taxon>
        <taxon>lamiids</taxon>
        <taxon>Solanales</taxon>
        <taxon>Solanaceae</taxon>
        <taxon>Solanoideae</taxon>
        <taxon>Solaneae</taxon>
        <taxon>Solanum</taxon>
    </lineage>
</organism>
<comment type="caution">
    <text evidence="1">The sequence shown here is derived from an EMBL/GenBank/DDBJ whole genome shotgun (WGS) entry which is preliminary data.</text>
</comment>
<gene>
    <name evidence="1" type="ORF">H5410_030921</name>
</gene>
<sequence>MATIQTSSVHSQSKDRLTWGSNRDGSYLVKEGYLHLSSRKTLIDLWLWKLLWRTKMPPKVICFSWRKESTAKPTRKQKLHELHREHGKVPEGYPWRTRLNATLVRARVRDSFADFANHCDLSDTTVLCSEEKQLSECSVDLLEISIDMVPGGVRPKDQP</sequence>
<evidence type="ECO:0000313" key="2">
    <source>
        <dbReference type="Proteomes" id="UP000824120"/>
    </source>
</evidence>
<keyword evidence="2" id="KW-1185">Reference proteome</keyword>
<evidence type="ECO:0000313" key="1">
    <source>
        <dbReference type="EMBL" id="KAG5599551.1"/>
    </source>
</evidence>
<evidence type="ECO:0008006" key="3">
    <source>
        <dbReference type="Google" id="ProtNLM"/>
    </source>
</evidence>
<dbReference type="Proteomes" id="UP000824120">
    <property type="component" value="Chromosome 6"/>
</dbReference>
<dbReference type="AlphaFoldDB" id="A0A9J5YIC3"/>
<reference evidence="1 2" key="1">
    <citation type="submission" date="2020-09" db="EMBL/GenBank/DDBJ databases">
        <title>De no assembly of potato wild relative species, Solanum commersonii.</title>
        <authorList>
            <person name="Cho K."/>
        </authorList>
    </citation>
    <scope>NUCLEOTIDE SEQUENCE [LARGE SCALE GENOMIC DNA]</scope>
    <source>
        <strain evidence="1">LZ3.2</strain>
        <tissue evidence="1">Leaf</tissue>
    </source>
</reference>